<dbReference type="CDD" id="cd05379">
    <property type="entry name" value="CAP_bacterial"/>
    <property type="match status" value="1"/>
</dbReference>
<dbReference type="AlphaFoldDB" id="A0A1G2KSN8"/>
<reference evidence="3 4" key="1">
    <citation type="journal article" date="2016" name="Nat. Commun.">
        <title>Thousands of microbial genomes shed light on interconnected biogeochemical processes in an aquifer system.</title>
        <authorList>
            <person name="Anantharaman K."/>
            <person name="Brown C.T."/>
            <person name="Hug L.A."/>
            <person name="Sharon I."/>
            <person name="Castelle C.J."/>
            <person name="Probst A.J."/>
            <person name="Thomas B.C."/>
            <person name="Singh A."/>
            <person name="Wilkins M.J."/>
            <person name="Karaoz U."/>
            <person name="Brodie E.L."/>
            <person name="Williams K.H."/>
            <person name="Hubbard S.S."/>
            <person name="Banfield J.F."/>
        </authorList>
    </citation>
    <scope>NUCLEOTIDE SEQUENCE [LARGE SCALE GENOMIC DNA]</scope>
</reference>
<dbReference type="InterPro" id="IPR014044">
    <property type="entry name" value="CAP_dom"/>
</dbReference>
<organism evidence="3 4">
    <name type="scientific">Candidatus Sungbacteria bacterium RIFCSPHIGHO2_02_FULL_52_23</name>
    <dbReference type="NCBI Taxonomy" id="1802274"/>
    <lineage>
        <taxon>Bacteria</taxon>
        <taxon>Candidatus Sungiibacteriota</taxon>
    </lineage>
</organism>
<dbReference type="PANTHER" id="PTHR31157">
    <property type="entry name" value="SCP DOMAIN-CONTAINING PROTEIN"/>
    <property type="match status" value="1"/>
</dbReference>
<accession>A0A1G2KSN8</accession>
<name>A0A1G2KSN8_9BACT</name>
<dbReference type="Proteomes" id="UP000178510">
    <property type="component" value="Unassembled WGS sequence"/>
</dbReference>
<dbReference type="EMBL" id="MHQM01000046">
    <property type="protein sequence ID" value="OHA02458.1"/>
    <property type="molecule type" value="Genomic_DNA"/>
</dbReference>
<comment type="caution">
    <text evidence="3">The sequence shown here is derived from an EMBL/GenBank/DDBJ whole genome shotgun (WGS) entry which is preliminary data.</text>
</comment>
<evidence type="ECO:0000313" key="4">
    <source>
        <dbReference type="Proteomes" id="UP000178510"/>
    </source>
</evidence>
<dbReference type="STRING" id="1802274.A3J58_02740"/>
<feature type="coiled-coil region" evidence="1">
    <location>
        <begin position="119"/>
        <end position="146"/>
    </location>
</feature>
<dbReference type="SUPFAM" id="SSF55797">
    <property type="entry name" value="PR-1-like"/>
    <property type="match status" value="1"/>
</dbReference>
<evidence type="ECO:0000313" key="3">
    <source>
        <dbReference type="EMBL" id="OHA02458.1"/>
    </source>
</evidence>
<protein>
    <recommendedName>
        <fullName evidence="2">SCP domain-containing protein</fullName>
    </recommendedName>
</protein>
<dbReference type="Pfam" id="PF00188">
    <property type="entry name" value="CAP"/>
    <property type="match status" value="1"/>
</dbReference>
<evidence type="ECO:0000256" key="1">
    <source>
        <dbReference type="SAM" id="Coils"/>
    </source>
</evidence>
<proteinExistence type="predicted"/>
<keyword evidence="1" id="KW-0175">Coiled coil</keyword>
<evidence type="ECO:0000259" key="2">
    <source>
        <dbReference type="Pfam" id="PF00188"/>
    </source>
</evidence>
<sequence length="198" mass="22356">MALSVNAKLTRAAEAKVDDMFNRQYFEHESPTGVGPGDLADNVGYEYLMIGENLALGNYEDDKALVEAWMNSPGHRANILRPHYTEIGVAVKRGLYEGRTVWLAVQEFGRPQSDCPSPSESLNVEIEADKNRLDELSKQLSPAEEEIRNSRPKRGPAYRQKVDAYNELVRLYNTLADETEILITRYNDQISAYNACLQ</sequence>
<dbReference type="PANTHER" id="PTHR31157:SF1">
    <property type="entry name" value="SCP DOMAIN-CONTAINING PROTEIN"/>
    <property type="match status" value="1"/>
</dbReference>
<dbReference type="Gene3D" id="3.40.33.10">
    <property type="entry name" value="CAP"/>
    <property type="match status" value="1"/>
</dbReference>
<dbReference type="InterPro" id="IPR035940">
    <property type="entry name" value="CAP_sf"/>
</dbReference>
<feature type="domain" description="SCP" evidence="2">
    <location>
        <begin position="2"/>
        <end position="97"/>
    </location>
</feature>
<gene>
    <name evidence="3" type="ORF">A3J58_02740</name>
</gene>